<dbReference type="OrthoDB" id="4869139at2759"/>
<dbReference type="STRING" id="655819.J4VSB6"/>
<dbReference type="EMBL" id="JH725207">
    <property type="protein sequence ID" value="EJP61495.1"/>
    <property type="molecule type" value="Genomic_DNA"/>
</dbReference>
<reference evidence="1 2" key="1">
    <citation type="journal article" date="2012" name="Sci. Rep.">
        <title>Genomic perspectives on the evolution of fungal entomopathogenicity in Beauveria bassiana.</title>
        <authorList>
            <person name="Xiao G."/>
            <person name="Ying S.H."/>
            <person name="Zheng P."/>
            <person name="Wang Z.L."/>
            <person name="Zhang S."/>
            <person name="Xie X.Q."/>
            <person name="Shang Y."/>
            <person name="St Leger R.J."/>
            <person name="Zhao G.P."/>
            <person name="Wang C."/>
            <person name="Feng M.G."/>
        </authorList>
    </citation>
    <scope>NUCLEOTIDE SEQUENCE [LARGE SCALE GENOMIC DNA]</scope>
    <source>
        <strain evidence="1 2">ARSEF 2860</strain>
    </source>
</reference>
<dbReference type="Proteomes" id="UP000002762">
    <property type="component" value="Unassembled WGS sequence"/>
</dbReference>
<name>J4VSB6_BEAB2</name>
<keyword evidence="2" id="KW-1185">Reference proteome</keyword>
<dbReference type="GeneID" id="19892586"/>
<evidence type="ECO:0000313" key="1">
    <source>
        <dbReference type="EMBL" id="EJP61495.1"/>
    </source>
</evidence>
<evidence type="ECO:0000313" key="2">
    <source>
        <dbReference type="Proteomes" id="UP000002762"/>
    </source>
</evidence>
<accession>J4VSB6</accession>
<organism evidence="1 2">
    <name type="scientific">Beauveria bassiana (strain ARSEF 2860)</name>
    <name type="common">White muscardine disease fungus</name>
    <name type="synonym">Tritirachium shiotae</name>
    <dbReference type="NCBI Taxonomy" id="655819"/>
    <lineage>
        <taxon>Eukaryota</taxon>
        <taxon>Fungi</taxon>
        <taxon>Dikarya</taxon>
        <taxon>Ascomycota</taxon>
        <taxon>Pezizomycotina</taxon>
        <taxon>Sordariomycetes</taxon>
        <taxon>Hypocreomycetidae</taxon>
        <taxon>Hypocreales</taxon>
        <taxon>Cordycipitaceae</taxon>
        <taxon>Beauveria</taxon>
    </lineage>
</organism>
<dbReference type="InParanoid" id="J4VSB6"/>
<protein>
    <submittedName>
        <fullName evidence="1">Uncharacterized protein</fullName>
    </submittedName>
</protein>
<sequence>MQRSLQSVRYQSVISTAGQGLPFVCPISKEDFTRDFESGSSQHFSTALVDALLALATLLAQEKMAAIIASRSNANPRGDLGYSFAQKAIAALYNGAGLPQRIADIQALGKVALYCLGCGKMNDGLGFAGDLGASIAEQWAANQSEPVLAPRQTHANITCAAVSFNRLLFLIQDYNKTMDELAVKFGATRPPLQDNSSTDSSSSKTNLSGSIIGDAFLTRDPSLLPNYPKVIAARLFELTEWVYKAHFSPEKTFDQAVKVYQGSLQWYESFFAYTSSCTTETPLILCGHSGEYCGVDTALQQAYIDGQLFDFMTFFKAAALAFLEDEDETLLIALFCSLVVGSIVGKRLKYANVRQRLWRKFRNLIKQSDLMNILQNCGEAHGF</sequence>
<dbReference type="AlphaFoldDB" id="J4VSB6"/>
<dbReference type="RefSeq" id="XP_008602893.1">
    <property type="nucleotide sequence ID" value="XM_008604671.1"/>
</dbReference>
<dbReference type="HOGENOM" id="CLU_039521_0_0_1"/>
<gene>
    <name evidence="1" type="ORF">BBA_09574</name>
</gene>
<proteinExistence type="predicted"/>